<organism evidence="2 3">
    <name type="scientific">Sulfuriferula nivalis</name>
    <dbReference type="NCBI Taxonomy" id="2675298"/>
    <lineage>
        <taxon>Bacteria</taxon>
        <taxon>Pseudomonadati</taxon>
        <taxon>Pseudomonadota</taxon>
        <taxon>Betaproteobacteria</taxon>
        <taxon>Nitrosomonadales</taxon>
        <taxon>Sulfuricellaceae</taxon>
        <taxon>Sulfuriferula</taxon>
    </lineage>
</organism>
<name>A0A809SFJ8_9PROT</name>
<dbReference type="RefSeq" id="WP_162085974.1">
    <property type="nucleotide sequence ID" value="NZ_AP021881.1"/>
</dbReference>
<dbReference type="AlphaFoldDB" id="A0A809SFJ8"/>
<proteinExistence type="predicted"/>
<dbReference type="Pfam" id="PF04945">
    <property type="entry name" value="YHS"/>
    <property type="match status" value="1"/>
</dbReference>
<dbReference type="EMBL" id="AP021881">
    <property type="protein sequence ID" value="BBP02327.1"/>
    <property type="molecule type" value="Genomic_DNA"/>
</dbReference>
<evidence type="ECO:0000313" key="2">
    <source>
        <dbReference type="EMBL" id="BBP02327.1"/>
    </source>
</evidence>
<keyword evidence="3" id="KW-1185">Reference proteome</keyword>
<dbReference type="Proteomes" id="UP000463939">
    <property type="component" value="Chromosome"/>
</dbReference>
<dbReference type="KEGG" id="sniv:SFSGTM_30350"/>
<protein>
    <recommendedName>
        <fullName evidence="1">YHS domain-containing protein</fullName>
    </recommendedName>
</protein>
<accession>A0A809SFJ8</accession>
<feature type="domain" description="YHS" evidence="1">
    <location>
        <begin position="6"/>
        <end position="48"/>
    </location>
</feature>
<evidence type="ECO:0000313" key="3">
    <source>
        <dbReference type="Proteomes" id="UP000463939"/>
    </source>
</evidence>
<reference evidence="3" key="1">
    <citation type="submission" date="2019-11" db="EMBL/GenBank/DDBJ databases">
        <title>Isolation and characterization of a novel species in the genus Sulfuriferula.</title>
        <authorList>
            <person name="Mochizuki J."/>
            <person name="Kojima H."/>
            <person name="Fukui M."/>
        </authorList>
    </citation>
    <scope>NUCLEOTIDE SEQUENCE [LARGE SCALE GENOMIC DNA]</scope>
    <source>
        <strain evidence="3">SGTM</strain>
    </source>
</reference>
<sequence length="162" mass="18399">MNDDTNDPVCGMLVKPDSFAMEYLDIHYAFCSQQCRDRFCANPRLYVGVPGEEAPKQKGMEVIKQRRFRLDRELTGAEALLLEEELSVMMGIRQIVVAGDTINITYDLLLVTAEQIEACVEQAGMHLGTGWGERLQRGFIHDFEEIEIDSLEVRPRPVPIKP</sequence>
<gene>
    <name evidence="2" type="ORF">SFSGTM_30350</name>
</gene>
<dbReference type="InterPro" id="IPR007029">
    <property type="entry name" value="YHS_dom"/>
</dbReference>
<evidence type="ECO:0000259" key="1">
    <source>
        <dbReference type="Pfam" id="PF04945"/>
    </source>
</evidence>